<organism evidence="1 2">
    <name type="scientific">Nocardiopsis lambiniae</name>
    <dbReference type="NCBI Taxonomy" id="3075539"/>
    <lineage>
        <taxon>Bacteria</taxon>
        <taxon>Bacillati</taxon>
        <taxon>Actinomycetota</taxon>
        <taxon>Actinomycetes</taxon>
        <taxon>Streptosporangiales</taxon>
        <taxon>Nocardiopsidaceae</taxon>
        <taxon>Nocardiopsis</taxon>
    </lineage>
</organism>
<dbReference type="EMBL" id="JAVREP010000025">
    <property type="protein sequence ID" value="MDT0331593.1"/>
    <property type="molecule type" value="Genomic_DNA"/>
</dbReference>
<comment type="caution">
    <text evidence="1">The sequence shown here is derived from an EMBL/GenBank/DDBJ whole genome shotgun (WGS) entry which is preliminary data.</text>
</comment>
<evidence type="ECO:0000313" key="1">
    <source>
        <dbReference type="EMBL" id="MDT0331593.1"/>
    </source>
</evidence>
<protein>
    <submittedName>
        <fullName evidence="1">Uncharacterized protein</fullName>
    </submittedName>
</protein>
<reference evidence="2" key="1">
    <citation type="submission" date="2023-07" db="EMBL/GenBank/DDBJ databases">
        <title>30 novel species of actinomycetes from the DSMZ collection.</title>
        <authorList>
            <person name="Nouioui I."/>
        </authorList>
    </citation>
    <scope>NUCLEOTIDE SEQUENCE [LARGE SCALE GENOMIC DNA]</scope>
    <source>
        <strain evidence="2">DSM 44743</strain>
    </source>
</reference>
<proteinExistence type="predicted"/>
<accession>A0ABU2MFX0</accession>
<dbReference type="RefSeq" id="WP_311514076.1">
    <property type="nucleotide sequence ID" value="NZ_JAVREP010000025.1"/>
</dbReference>
<evidence type="ECO:0000313" key="2">
    <source>
        <dbReference type="Proteomes" id="UP001183390"/>
    </source>
</evidence>
<sequence>MMILEILTVAKEMDTESREHQGRRLTAREMRARQREQRRAENAIMEIAWSRLC</sequence>
<keyword evidence="2" id="KW-1185">Reference proteome</keyword>
<dbReference type="Proteomes" id="UP001183390">
    <property type="component" value="Unassembled WGS sequence"/>
</dbReference>
<gene>
    <name evidence="1" type="ORF">RM479_24560</name>
</gene>
<name>A0ABU2MFX0_9ACTN</name>